<feature type="compositionally biased region" description="Basic residues" evidence="1">
    <location>
        <begin position="85"/>
        <end position="94"/>
    </location>
</feature>
<evidence type="ECO:0000256" key="1">
    <source>
        <dbReference type="SAM" id="MobiDB-lite"/>
    </source>
</evidence>
<dbReference type="Proteomes" id="UP001328107">
    <property type="component" value="Unassembled WGS sequence"/>
</dbReference>
<feature type="compositionally biased region" description="Basic and acidic residues" evidence="1">
    <location>
        <begin position="49"/>
        <end position="59"/>
    </location>
</feature>
<dbReference type="AlphaFoldDB" id="A0AAN5D3H4"/>
<feature type="region of interest" description="Disordered" evidence="1">
    <location>
        <begin position="41"/>
        <end position="128"/>
    </location>
</feature>
<comment type="caution">
    <text evidence="2">The sequence shown here is derived from an EMBL/GenBank/DDBJ whole genome shotgun (WGS) entry which is preliminary data.</text>
</comment>
<feature type="compositionally biased region" description="Basic and acidic residues" evidence="1">
    <location>
        <begin position="104"/>
        <end position="115"/>
    </location>
</feature>
<organism evidence="2 3">
    <name type="scientific">Pristionchus mayeri</name>
    <dbReference type="NCBI Taxonomy" id="1317129"/>
    <lineage>
        <taxon>Eukaryota</taxon>
        <taxon>Metazoa</taxon>
        <taxon>Ecdysozoa</taxon>
        <taxon>Nematoda</taxon>
        <taxon>Chromadorea</taxon>
        <taxon>Rhabditida</taxon>
        <taxon>Rhabditina</taxon>
        <taxon>Diplogasteromorpha</taxon>
        <taxon>Diplogasteroidea</taxon>
        <taxon>Neodiplogasteridae</taxon>
        <taxon>Pristionchus</taxon>
    </lineage>
</organism>
<sequence>MDSPLMAKKLRLRRQLHVRDEGGTCRRFAIWTMSTTLNSTTESGATMKMRMDGWTEKPGRISRPQSLMSHDQRDDGDYDESSERRGKKRARTVSKFRPAYRAPIKQECDDGERSSKRGRGRPRKDFCE</sequence>
<name>A0AAN5D3H4_9BILA</name>
<gene>
    <name evidence="2" type="ORF">PMAYCL1PPCAC_26331</name>
</gene>
<accession>A0AAN5D3H4</accession>
<keyword evidence="3" id="KW-1185">Reference proteome</keyword>
<evidence type="ECO:0000313" key="2">
    <source>
        <dbReference type="EMBL" id="GMR56136.1"/>
    </source>
</evidence>
<evidence type="ECO:0000313" key="3">
    <source>
        <dbReference type="Proteomes" id="UP001328107"/>
    </source>
</evidence>
<dbReference type="EMBL" id="BTRK01000005">
    <property type="protein sequence ID" value="GMR56136.1"/>
    <property type="molecule type" value="Genomic_DNA"/>
</dbReference>
<reference evidence="3" key="1">
    <citation type="submission" date="2022-10" db="EMBL/GenBank/DDBJ databases">
        <title>Genome assembly of Pristionchus species.</title>
        <authorList>
            <person name="Yoshida K."/>
            <person name="Sommer R.J."/>
        </authorList>
    </citation>
    <scope>NUCLEOTIDE SEQUENCE [LARGE SCALE GENOMIC DNA]</scope>
    <source>
        <strain evidence="3">RS5460</strain>
    </source>
</reference>
<proteinExistence type="predicted"/>
<protein>
    <submittedName>
        <fullName evidence="2">Uncharacterized protein</fullName>
    </submittedName>
</protein>
<feature type="non-terminal residue" evidence="2">
    <location>
        <position position="128"/>
    </location>
</feature>